<evidence type="ECO:0000313" key="5">
    <source>
        <dbReference type="EMBL" id="MBL0848723.1"/>
    </source>
</evidence>
<dbReference type="InterPro" id="IPR028989">
    <property type="entry name" value="RimP_N"/>
</dbReference>
<evidence type="ECO:0000259" key="4">
    <source>
        <dbReference type="Pfam" id="PF02576"/>
    </source>
</evidence>
<sequence>MESAHLFCSKYEPRIFDDMGLSKSISNLIQPIVEEMGFRIVQVSFLQEGNSLLRILVERDDANMTLRDCEKLSKAISPIIDVENIIEEQYTLEVSSPGVDRPMVRKSDFVRWNNHVVECEFMAASGDKEKVVGKILEASDTGFFMEKKRRKGMEVENSRIAISFDSLLAANLVIVDDLLRRSLVKK</sequence>
<dbReference type="Gene3D" id="3.30.300.70">
    <property type="entry name" value="RimP-like superfamily, N-terminal"/>
    <property type="match status" value="1"/>
</dbReference>
<dbReference type="GO" id="GO:0000028">
    <property type="term" value="P:ribosomal small subunit assembly"/>
    <property type="evidence" value="ECO:0007669"/>
    <property type="project" value="TreeGrafter"/>
</dbReference>
<accession>A0A937AEP9</accession>
<dbReference type="PANTHER" id="PTHR33867:SF1">
    <property type="entry name" value="RIBOSOME MATURATION FACTOR RIMP"/>
    <property type="match status" value="1"/>
</dbReference>
<feature type="domain" description="Ribosome maturation factor RimP N-terminal" evidence="4">
    <location>
        <begin position="28"/>
        <end position="100"/>
    </location>
</feature>
<evidence type="ECO:0000256" key="1">
    <source>
        <dbReference type="ARBA" id="ARBA00022490"/>
    </source>
</evidence>
<protein>
    <recommendedName>
        <fullName evidence="3">Ribosome maturation factor RimP</fullName>
    </recommendedName>
</protein>
<dbReference type="SUPFAM" id="SSF75420">
    <property type="entry name" value="YhbC-like, N-terminal domain"/>
    <property type="match status" value="1"/>
</dbReference>
<evidence type="ECO:0000256" key="3">
    <source>
        <dbReference type="HAMAP-Rule" id="MF_01077"/>
    </source>
</evidence>
<evidence type="ECO:0000313" key="6">
    <source>
        <dbReference type="Proteomes" id="UP000736856"/>
    </source>
</evidence>
<organism evidence="5 6">
    <name type="scientific">Candidatus Liberibacter ctenarytainae</name>
    <dbReference type="NCBI Taxonomy" id="2020335"/>
    <lineage>
        <taxon>Bacteria</taxon>
        <taxon>Pseudomonadati</taxon>
        <taxon>Pseudomonadota</taxon>
        <taxon>Alphaproteobacteria</taxon>
        <taxon>Hyphomicrobiales</taxon>
        <taxon>Rhizobiaceae</taxon>
        <taxon>Liberibacter</taxon>
    </lineage>
</organism>
<dbReference type="HAMAP" id="MF_01077">
    <property type="entry name" value="RimP"/>
    <property type="match status" value="1"/>
</dbReference>
<dbReference type="AlphaFoldDB" id="A0A937AEP9"/>
<keyword evidence="1 3" id="KW-0963">Cytoplasm</keyword>
<dbReference type="InterPro" id="IPR036847">
    <property type="entry name" value="RimP_C_sf"/>
</dbReference>
<gene>
    <name evidence="3" type="primary">rimP</name>
    <name evidence="5" type="ORF">EU981_01275</name>
</gene>
<comment type="function">
    <text evidence="3">Required for maturation of 30S ribosomal subunits.</text>
</comment>
<comment type="similarity">
    <text evidence="3">Belongs to the RimP family.</text>
</comment>
<comment type="subcellular location">
    <subcellularLocation>
        <location evidence="3">Cytoplasm</location>
    </subcellularLocation>
</comment>
<proteinExistence type="inferred from homology"/>
<dbReference type="GO" id="GO:0005829">
    <property type="term" value="C:cytosol"/>
    <property type="evidence" value="ECO:0007669"/>
    <property type="project" value="TreeGrafter"/>
</dbReference>
<dbReference type="InterPro" id="IPR035956">
    <property type="entry name" value="RimP_N_sf"/>
</dbReference>
<dbReference type="EMBL" id="SEOL01000001">
    <property type="protein sequence ID" value="MBL0848723.1"/>
    <property type="molecule type" value="Genomic_DNA"/>
</dbReference>
<name>A0A937AEP9_9HYPH</name>
<keyword evidence="2 3" id="KW-0690">Ribosome biogenesis</keyword>
<comment type="caution">
    <text evidence="5">The sequence shown here is derived from an EMBL/GenBank/DDBJ whole genome shotgun (WGS) entry which is preliminary data.</text>
</comment>
<dbReference type="InterPro" id="IPR003728">
    <property type="entry name" value="Ribosome_maturation_RimP"/>
</dbReference>
<dbReference type="SUPFAM" id="SSF74942">
    <property type="entry name" value="YhbC-like, C-terminal domain"/>
    <property type="match status" value="1"/>
</dbReference>
<evidence type="ECO:0000256" key="2">
    <source>
        <dbReference type="ARBA" id="ARBA00022517"/>
    </source>
</evidence>
<dbReference type="FunFam" id="3.30.300.70:FF:000001">
    <property type="entry name" value="Ribosome maturation factor RimP"/>
    <property type="match status" value="1"/>
</dbReference>
<dbReference type="Pfam" id="PF02576">
    <property type="entry name" value="RimP_N"/>
    <property type="match status" value="1"/>
</dbReference>
<dbReference type="PANTHER" id="PTHR33867">
    <property type="entry name" value="RIBOSOME MATURATION FACTOR RIMP"/>
    <property type="match status" value="1"/>
</dbReference>
<dbReference type="Proteomes" id="UP000736856">
    <property type="component" value="Unassembled WGS sequence"/>
</dbReference>
<reference evidence="5" key="1">
    <citation type="submission" date="2019-02" db="EMBL/GenBank/DDBJ databases">
        <title>A novel Candidatus Liberibacter species associated with the New Zealand native fuchsia psyllid, Ctenarytaina fuchsiae.</title>
        <authorList>
            <person name="Thompson S.M."/>
            <person name="Jorgensen N."/>
            <person name="David C."/>
            <person name="Bulman S.R."/>
            <person name="Smith G.R."/>
        </authorList>
    </citation>
    <scope>NUCLEOTIDE SEQUENCE</scope>
    <source>
        <strain evidence="5">Oxford</strain>
    </source>
</reference>
<dbReference type="GO" id="GO:0006412">
    <property type="term" value="P:translation"/>
    <property type="evidence" value="ECO:0007669"/>
    <property type="project" value="TreeGrafter"/>
</dbReference>